<feature type="transmembrane region" description="Helical" evidence="5">
    <location>
        <begin position="276"/>
        <end position="294"/>
    </location>
</feature>
<dbReference type="InterPro" id="IPR049453">
    <property type="entry name" value="Memb_transporter_dom"/>
</dbReference>
<feature type="transmembrane region" description="Helical" evidence="5">
    <location>
        <begin position="31"/>
        <end position="49"/>
    </location>
</feature>
<evidence type="ECO:0000256" key="4">
    <source>
        <dbReference type="ARBA" id="ARBA00023136"/>
    </source>
</evidence>
<sequence length="359" mass="39650">MTVYQELQLSSTGSKQLIHKTEDKKEKRRHILIYNVKVYLVVAFCFAVVTVYSHLFGSANSVVGVTVLLSLLVLRQADFGIKTSHGVGVIFLIFGILAAGPRLSNMASDPVPAFFINVICILGIVLFSCHNVLMSNQSTFVLGYLLLQGYDVTGHEFYLRVAGLAVGAAVCAAVFYIDHKDRSYKRSFADLFREFDLRSARTSWYLRLTFGISTAMLIVSLLNIPRVMWVGIASMSVLLPFTKDMEYKAKRRAPFNILGCGIFLLLYWILPKSMYPFIGLLGGIGVGYSAGYEWQTVFNTFGALAIAASVFGLKAAIILRIVTNVVASLYAAVFDKTFRKASAWLGEMADSQNAMEDGI</sequence>
<evidence type="ECO:0000256" key="3">
    <source>
        <dbReference type="ARBA" id="ARBA00022989"/>
    </source>
</evidence>
<dbReference type="AlphaFoldDB" id="A0A4P8IGM9"/>
<dbReference type="RefSeq" id="WP_137328536.1">
    <property type="nucleotide sequence ID" value="NZ_CP040058.1"/>
</dbReference>
<feature type="transmembrane region" description="Helical" evidence="5">
    <location>
        <begin position="301"/>
        <end position="322"/>
    </location>
</feature>
<protein>
    <submittedName>
        <fullName evidence="7">Membrane spanning protein</fullName>
    </submittedName>
</protein>
<feature type="domain" description="Integral membrane bound transporter" evidence="6">
    <location>
        <begin position="215"/>
        <end position="333"/>
    </location>
</feature>
<keyword evidence="8" id="KW-1185">Reference proteome</keyword>
<reference evidence="7 8" key="1">
    <citation type="submission" date="2019-05" db="EMBL/GenBank/DDBJ databases">
        <title>Complete genome sequencing of Anaerostipes rhamnosivorans.</title>
        <authorList>
            <person name="Bui T.P.N."/>
            <person name="de Vos W.M."/>
        </authorList>
    </citation>
    <scope>NUCLEOTIDE SEQUENCE [LARGE SCALE GENOMIC DNA]</scope>
    <source>
        <strain evidence="7 8">1y2</strain>
    </source>
</reference>
<feature type="transmembrane region" description="Helical" evidence="5">
    <location>
        <begin position="253"/>
        <end position="270"/>
    </location>
</feature>
<evidence type="ECO:0000259" key="6">
    <source>
        <dbReference type="Pfam" id="PF13515"/>
    </source>
</evidence>
<evidence type="ECO:0000256" key="5">
    <source>
        <dbReference type="SAM" id="Phobius"/>
    </source>
</evidence>
<accession>A0A4P8IGM9</accession>
<name>A0A4P8IGM9_9FIRM</name>
<feature type="transmembrane region" description="Helical" evidence="5">
    <location>
        <begin position="86"/>
        <end position="103"/>
    </location>
</feature>
<feature type="transmembrane region" description="Helical" evidence="5">
    <location>
        <begin position="55"/>
        <end position="74"/>
    </location>
</feature>
<evidence type="ECO:0000256" key="1">
    <source>
        <dbReference type="ARBA" id="ARBA00004141"/>
    </source>
</evidence>
<dbReference type="KEGG" id="arf:AR1Y2_1659"/>
<dbReference type="EMBL" id="CP040058">
    <property type="protein sequence ID" value="QCP35113.1"/>
    <property type="molecule type" value="Genomic_DNA"/>
</dbReference>
<evidence type="ECO:0000256" key="2">
    <source>
        <dbReference type="ARBA" id="ARBA00022692"/>
    </source>
</evidence>
<evidence type="ECO:0000313" key="8">
    <source>
        <dbReference type="Proteomes" id="UP000298653"/>
    </source>
</evidence>
<feature type="transmembrane region" description="Helical" evidence="5">
    <location>
        <begin position="204"/>
        <end position="224"/>
    </location>
</feature>
<dbReference type="Proteomes" id="UP000298653">
    <property type="component" value="Chromosome"/>
</dbReference>
<organism evidence="7 8">
    <name type="scientific">Anaerostipes rhamnosivorans</name>
    <dbReference type="NCBI Taxonomy" id="1229621"/>
    <lineage>
        <taxon>Bacteria</taxon>
        <taxon>Bacillati</taxon>
        <taxon>Bacillota</taxon>
        <taxon>Clostridia</taxon>
        <taxon>Lachnospirales</taxon>
        <taxon>Lachnospiraceae</taxon>
        <taxon>Anaerostipes</taxon>
    </lineage>
</organism>
<proteinExistence type="predicted"/>
<dbReference type="OrthoDB" id="3251843at2"/>
<dbReference type="GO" id="GO:0016020">
    <property type="term" value="C:membrane"/>
    <property type="evidence" value="ECO:0007669"/>
    <property type="project" value="UniProtKB-SubCell"/>
</dbReference>
<keyword evidence="4 5" id="KW-0472">Membrane</keyword>
<gene>
    <name evidence="7" type="ORF">AR1Y2_1659</name>
</gene>
<comment type="subcellular location">
    <subcellularLocation>
        <location evidence="1">Membrane</location>
        <topology evidence="1">Multi-pass membrane protein</topology>
    </subcellularLocation>
</comment>
<feature type="transmembrane region" description="Helical" evidence="5">
    <location>
        <begin position="115"/>
        <end position="136"/>
    </location>
</feature>
<keyword evidence="2 5" id="KW-0812">Transmembrane</keyword>
<dbReference type="Pfam" id="PF13515">
    <property type="entry name" value="FUSC_2"/>
    <property type="match status" value="1"/>
</dbReference>
<evidence type="ECO:0000313" key="7">
    <source>
        <dbReference type="EMBL" id="QCP35113.1"/>
    </source>
</evidence>
<feature type="transmembrane region" description="Helical" evidence="5">
    <location>
        <begin position="157"/>
        <end position="177"/>
    </location>
</feature>
<keyword evidence="3 5" id="KW-1133">Transmembrane helix</keyword>